<feature type="compositionally biased region" description="Polar residues" evidence="1">
    <location>
        <begin position="110"/>
        <end position="120"/>
    </location>
</feature>
<feature type="domain" description="Ig-like" evidence="3">
    <location>
        <begin position="168"/>
        <end position="220"/>
    </location>
</feature>
<evidence type="ECO:0000256" key="1">
    <source>
        <dbReference type="SAM" id="MobiDB-lite"/>
    </source>
</evidence>
<feature type="domain" description="Ig-like" evidence="3">
    <location>
        <begin position="260"/>
        <end position="309"/>
    </location>
</feature>
<dbReference type="Proteomes" id="UP000032552">
    <property type="component" value="Unassembled WGS sequence"/>
</dbReference>
<dbReference type="EMBL" id="BAYM01000091">
    <property type="protein sequence ID" value="GAN37025.1"/>
    <property type="molecule type" value="Genomic_DNA"/>
</dbReference>
<dbReference type="SUPFAM" id="SSF55797">
    <property type="entry name" value="PR-1-like"/>
    <property type="match status" value="1"/>
</dbReference>
<proteinExistence type="predicted"/>
<evidence type="ECO:0000259" key="2">
    <source>
        <dbReference type="Pfam" id="PF00188"/>
    </source>
</evidence>
<evidence type="ECO:0000313" key="5">
    <source>
        <dbReference type="Proteomes" id="UP000032552"/>
    </source>
</evidence>
<dbReference type="Pfam" id="PF07523">
    <property type="entry name" value="Big_3"/>
    <property type="match status" value="2"/>
</dbReference>
<sequence length="577" mass="62481">MGKRQRQNKTKLKGNLPIVELTKVQRRCLDTSGLILVFASLIALNIGHSVNASSNGDGVIAGDATTNQSSANQMYPSGPSSINTTNSTASAISSAPARRVSEEGKIALEKQQSSEVSQTDVTDKAKKELNDSGESDQKKENIVSVSETNQVQTPKIQTAGVTISRNSSWSPAENLISARNMLGQEVGLDDIQTVGTVNSAVVGTYFIQYGFKDVSGGKDVTQFSSITVTDNNDPVHYKQAGENILPSVPVGALASIKTKDTFLLTKSSWMPNNNFISATNSDGESVNPDKISIDGTVNPTVVGNYFIRFSFTDTKLKTLVANMAKVTVVNTLPLESGDLSQGGYKESHLASFFPSTTNYPSTKTVYLPDDPNFKPDENEISKYFLQYVNELRTLNGQTTLTISASDTARAQQRARAIVDSFNHETVSSATENIGTNAGITDQMHSNQEIAYYMVMAWFDETDNPEPLGDGHYGHRANLLYGGPTMGLSFYRPSAGTAEFTDYYAFEAPIYTDFLLYLKAKSMANAMTNPVSVPLPNITFVYVNAATLATLRSYLNWSQVGHADPKVENNAKPSLSLA</sequence>
<dbReference type="Gene3D" id="3.40.33.10">
    <property type="entry name" value="CAP"/>
    <property type="match status" value="1"/>
</dbReference>
<comment type="caution">
    <text evidence="4">The sequence shown here is derived from an EMBL/GenBank/DDBJ whole genome shotgun (WGS) entry which is preliminary data.</text>
</comment>
<feature type="compositionally biased region" description="Basic and acidic residues" evidence="1">
    <location>
        <begin position="99"/>
        <end position="108"/>
    </location>
</feature>
<organism evidence="4 5">
    <name type="scientific">Lacticaseibacillus paracasei NRIC 0644</name>
    <dbReference type="NCBI Taxonomy" id="1435038"/>
    <lineage>
        <taxon>Bacteria</taxon>
        <taxon>Bacillati</taxon>
        <taxon>Bacillota</taxon>
        <taxon>Bacilli</taxon>
        <taxon>Lactobacillales</taxon>
        <taxon>Lactobacillaceae</taxon>
        <taxon>Lacticaseibacillus</taxon>
    </lineage>
</organism>
<dbReference type="InterPro" id="IPR013783">
    <property type="entry name" value="Ig-like_fold"/>
</dbReference>
<feature type="compositionally biased region" description="Basic and acidic residues" evidence="1">
    <location>
        <begin position="121"/>
        <end position="141"/>
    </location>
</feature>
<feature type="compositionally biased region" description="Low complexity" evidence="1">
    <location>
        <begin position="79"/>
        <end position="97"/>
    </location>
</feature>
<reference evidence="5" key="1">
    <citation type="submission" date="2014-05" db="EMBL/GenBank/DDBJ databases">
        <title>Whole genome sequencing of Lactobacillus casei NRIC0644.</title>
        <authorList>
            <person name="Atarashi H."/>
            <person name="Yoshida Y."/>
            <person name="Fujimura S."/>
            <person name="Tanaka N."/>
            <person name="Shiwa Y."/>
            <person name="Yoshikawa H."/>
            <person name="Okada S."/>
            <person name="Nakagawa J."/>
        </authorList>
    </citation>
    <scope>NUCLEOTIDE SEQUENCE [LARGE SCALE GENOMIC DNA]</scope>
    <source>
        <strain evidence="5">NRIC0644</strain>
    </source>
</reference>
<dbReference type="RefSeq" id="WP_045625129.1">
    <property type="nucleotide sequence ID" value="NZ_BAYM01000091.1"/>
</dbReference>
<dbReference type="Gene3D" id="2.60.40.10">
    <property type="entry name" value="Immunoglobulins"/>
    <property type="match status" value="1"/>
</dbReference>
<dbReference type="InterPro" id="IPR035940">
    <property type="entry name" value="CAP_sf"/>
</dbReference>
<feature type="region of interest" description="Disordered" evidence="1">
    <location>
        <begin position="70"/>
        <end position="150"/>
    </location>
</feature>
<dbReference type="InterPro" id="IPR022038">
    <property type="entry name" value="Ig-like_bact"/>
</dbReference>
<dbReference type="Pfam" id="PF00188">
    <property type="entry name" value="CAP"/>
    <property type="match status" value="1"/>
</dbReference>
<name>A0A0C9NYD5_LACPA</name>
<protein>
    <submittedName>
        <fullName evidence="4">Surface protein</fullName>
    </submittedName>
</protein>
<feature type="domain" description="SCP" evidence="2">
    <location>
        <begin position="385"/>
        <end position="482"/>
    </location>
</feature>
<dbReference type="AlphaFoldDB" id="A0A0C9NYD5"/>
<gene>
    <name evidence="4" type="ORF">LC0644_1614</name>
</gene>
<accession>A0A0C9NYD5</accession>
<evidence type="ECO:0000313" key="4">
    <source>
        <dbReference type="EMBL" id="GAN37025.1"/>
    </source>
</evidence>
<evidence type="ECO:0000259" key="3">
    <source>
        <dbReference type="Pfam" id="PF07523"/>
    </source>
</evidence>
<dbReference type="InterPro" id="IPR014044">
    <property type="entry name" value="CAP_dom"/>
</dbReference>